<organism evidence="1 2">
    <name type="scientific">Prolemur simus</name>
    <name type="common">Greater bamboo lemur</name>
    <name type="synonym">Hapalemur simus</name>
    <dbReference type="NCBI Taxonomy" id="1328070"/>
    <lineage>
        <taxon>Eukaryota</taxon>
        <taxon>Metazoa</taxon>
        <taxon>Chordata</taxon>
        <taxon>Craniata</taxon>
        <taxon>Vertebrata</taxon>
        <taxon>Euteleostomi</taxon>
        <taxon>Mammalia</taxon>
        <taxon>Eutheria</taxon>
        <taxon>Euarchontoglires</taxon>
        <taxon>Primates</taxon>
        <taxon>Strepsirrhini</taxon>
        <taxon>Lemuriformes</taxon>
        <taxon>Lemuridae</taxon>
        <taxon>Prolemur</taxon>
    </lineage>
</organism>
<evidence type="ECO:0000313" key="2">
    <source>
        <dbReference type="Proteomes" id="UP000694414"/>
    </source>
</evidence>
<dbReference type="Proteomes" id="UP000694414">
    <property type="component" value="Unplaced"/>
</dbReference>
<proteinExistence type="predicted"/>
<keyword evidence="2" id="KW-1185">Reference proteome</keyword>
<reference evidence="1" key="2">
    <citation type="submission" date="2025-09" db="UniProtKB">
        <authorList>
            <consortium name="Ensembl"/>
        </authorList>
    </citation>
    <scope>IDENTIFICATION</scope>
</reference>
<dbReference type="AlphaFoldDB" id="A0A8C8ZL82"/>
<sequence>MCCLFVLNQLSSKYLKISLESFLTHGLFRSVLISKYFRTSQKSFYLSMCCQGFHQSSKDIDFIKLD</sequence>
<reference evidence="1" key="1">
    <citation type="submission" date="2025-08" db="UniProtKB">
        <authorList>
            <consortium name="Ensembl"/>
        </authorList>
    </citation>
    <scope>IDENTIFICATION</scope>
</reference>
<evidence type="ECO:0000313" key="1">
    <source>
        <dbReference type="Ensembl" id="ENSPSMP00000016752.1"/>
    </source>
</evidence>
<accession>A0A8C8ZL82</accession>
<protein>
    <submittedName>
        <fullName evidence="1">Uncharacterized protein</fullName>
    </submittedName>
</protein>
<name>A0A8C8ZL82_PROSS</name>
<dbReference type="Ensembl" id="ENSPSMT00000019476.1">
    <property type="protein sequence ID" value="ENSPSMP00000016752.1"/>
    <property type="gene ID" value="ENSPSMG00000011953.1"/>
</dbReference>